<dbReference type="Proteomes" id="UP000507470">
    <property type="component" value="Unassembled WGS sequence"/>
</dbReference>
<gene>
    <name evidence="1" type="ORF">MCOR_9081</name>
</gene>
<accession>A0A6J8ALB5</accession>
<organism evidence="1 2">
    <name type="scientific">Mytilus coruscus</name>
    <name type="common">Sea mussel</name>
    <dbReference type="NCBI Taxonomy" id="42192"/>
    <lineage>
        <taxon>Eukaryota</taxon>
        <taxon>Metazoa</taxon>
        <taxon>Spiralia</taxon>
        <taxon>Lophotrochozoa</taxon>
        <taxon>Mollusca</taxon>
        <taxon>Bivalvia</taxon>
        <taxon>Autobranchia</taxon>
        <taxon>Pteriomorphia</taxon>
        <taxon>Mytilida</taxon>
        <taxon>Mytiloidea</taxon>
        <taxon>Mytilidae</taxon>
        <taxon>Mytilinae</taxon>
        <taxon>Mytilus</taxon>
    </lineage>
</organism>
<proteinExistence type="predicted"/>
<sequence length="171" mass="19367">MFEISGKIMQISLKDSISAVIDISGAIDFSEFGNSLPLDQALQEALFDNDACFICAYDTTFLALKHGQDLFLFDSHARNELGLKHSDGKSLLLKLSSLNHLYQYCCSMIAGSSEHQWFEVTGVTMLMFREDELPESHERMNTSDHKLPEIRKTESKKTWDLPIIQDDLTLS</sequence>
<protein>
    <submittedName>
        <fullName evidence="1">Uncharacterized protein</fullName>
    </submittedName>
</protein>
<evidence type="ECO:0000313" key="1">
    <source>
        <dbReference type="EMBL" id="CAC5370128.1"/>
    </source>
</evidence>
<keyword evidence="2" id="KW-1185">Reference proteome</keyword>
<reference evidence="1 2" key="1">
    <citation type="submission" date="2020-06" db="EMBL/GenBank/DDBJ databases">
        <authorList>
            <person name="Li R."/>
            <person name="Bekaert M."/>
        </authorList>
    </citation>
    <scope>NUCLEOTIDE SEQUENCE [LARGE SCALE GENOMIC DNA]</scope>
    <source>
        <strain evidence="2">wild</strain>
    </source>
</reference>
<dbReference type="OrthoDB" id="6193983at2759"/>
<dbReference type="AlphaFoldDB" id="A0A6J8ALB5"/>
<evidence type="ECO:0000313" key="2">
    <source>
        <dbReference type="Proteomes" id="UP000507470"/>
    </source>
</evidence>
<dbReference type="EMBL" id="CACVKT020001654">
    <property type="protein sequence ID" value="CAC5370128.1"/>
    <property type="molecule type" value="Genomic_DNA"/>
</dbReference>
<name>A0A6J8ALB5_MYTCO</name>
<dbReference type="Gene3D" id="3.90.70.120">
    <property type="match status" value="1"/>
</dbReference>